<accession>A0A6J2YF13</accession>
<dbReference type="PROSITE" id="PS50835">
    <property type="entry name" value="IG_LIKE"/>
    <property type="match status" value="1"/>
</dbReference>
<dbReference type="OrthoDB" id="6343941at2759"/>
<dbReference type="SUPFAM" id="SSF48726">
    <property type="entry name" value="Immunoglobulin"/>
    <property type="match status" value="2"/>
</dbReference>
<feature type="signal peptide" evidence="1">
    <location>
        <begin position="1"/>
        <end position="19"/>
    </location>
</feature>
<dbReference type="InterPro" id="IPR013783">
    <property type="entry name" value="Ig-like_fold"/>
</dbReference>
<keyword evidence="3" id="KW-1185">Reference proteome</keyword>
<evidence type="ECO:0000259" key="2">
    <source>
        <dbReference type="PROSITE" id="PS50835"/>
    </source>
</evidence>
<dbReference type="InParanoid" id="A0A6J2YF13"/>
<name>A0A6J2YF13_SITOR</name>
<proteinExistence type="predicted"/>
<keyword evidence="1" id="KW-0732">Signal</keyword>
<dbReference type="InterPro" id="IPR036179">
    <property type="entry name" value="Ig-like_dom_sf"/>
</dbReference>
<reference evidence="4" key="1">
    <citation type="submission" date="2025-08" db="UniProtKB">
        <authorList>
            <consortium name="RefSeq"/>
        </authorList>
    </citation>
    <scope>IDENTIFICATION</scope>
    <source>
        <tissue evidence="4">Gonads</tissue>
    </source>
</reference>
<protein>
    <submittedName>
        <fullName evidence="4">Uncharacterized protein LOC115887281</fullName>
    </submittedName>
</protein>
<dbReference type="InterPro" id="IPR007110">
    <property type="entry name" value="Ig-like_dom"/>
</dbReference>
<dbReference type="KEGG" id="soy:115887281"/>
<dbReference type="GeneID" id="115887281"/>
<evidence type="ECO:0000313" key="3">
    <source>
        <dbReference type="Proteomes" id="UP000504635"/>
    </source>
</evidence>
<evidence type="ECO:0000313" key="4">
    <source>
        <dbReference type="RefSeq" id="XP_030762528.1"/>
    </source>
</evidence>
<gene>
    <name evidence="4" type="primary">LOC115887281</name>
</gene>
<organism evidence="3 4">
    <name type="scientific">Sitophilus oryzae</name>
    <name type="common">Rice weevil</name>
    <name type="synonym">Curculio oryzae</name>
    <dbReference type="NCBI Taxonomy" id="7048"/>
    <lineage>
        <taxon>Eukaryota</taxon>
        <taxon>Metazoa</taxon>
        <taxon>Ecdysozoa</taxon>
        <taxon>Arthropoda</taxon>
        <taxon>Hexapoda</taxon>
        <taxon>Insecta</taxon>
        <taxon>Pterygota</taxon>
        <taxon>Neoptera</taxon>
        <taxon>Endopterygota</taxon>
        <taxon>Coleoptera</taxon>
        <taxon>Polyphaga</taxon>
        <taxon>Cucujiformia</taxon>
        <taxon>Curculionidae</taxon>
        <taxon>Dryophthorinae</taxon>
        <taxon>Sitophilus</taxon>
    </lineage>
</organism>
<sequence length="279" mass="30859">MMVTKGLLILLFLFQKIYNNIGLKFIRLNVPRAVRTGHSVTLGCEYDLENAPLYSVKWYRESDEFYRYVPKEEPPTRVFTQQGLHVDVSVSNAHNVTLLSVGRDISGQFQCEVSADAPLFHTELKSAQMTVAVVPVGVPLVTVDKSGLEHGRPLIATCHAPPSHPAANITFFVNDEKVPGYTSEWTTATEDQLEQKTAQLELTGVGGSWGALRIRCEASLFRLYRANSVAIEVKPDTPQPASVLLMGPSSNGVRINGYFQQWFTVQLAMIISACMVSIT</sequence>
<dbReference type="PANTHER" id="PTHR21261">
    <property type="entry name" value="BEAT PROTEIN"/>
    <property type="match status" value="1"/>
</dbReference>
<dbReference type="FunFam" id="2.60.40.10:FF:000437">
    <property type="entry name" value="Beat-IIIc, isoform A"/>
    <property type="match status" value="1"/>
</dbReference>
<dbReference type="PANTHER" id="PTHR21261:SF17">
    <property type="entry name" value="BEAT VI"/>
    <property type="match status" value="1"/>
</dbReference>
<evidence type="ECO:0000256" key="1">
    <source>
        <dbReference type="SAM" id="SignalP"/>
    </source>
</evidence>
<dbReference type="Gene3D" id="2.60.40.10">
    <property type="entry name" value="Immunoglobulins"/>
    <property type="match status" value="2"/>
</dbReference>
<dbReference type="AlphaFoldDB" id="A0A6J2YF13"/>
<dbReference type="Proteomes" id="UP000504635">
    <property type="component" value="Unplaced"/>
</dbReference>
<feature type="chain" id="PRO_5026851270" evidence="1">
    <location>
        <begin position="20"/>
        <end position="279"/>
    </location>
</feature>
<dbReference type="RefSeq" id="XP_030762528.1">
    <property type="nucleotide sequence ID" value="XM_030906668.1"/>
</dbReference>
<feature type="domain" description="Ig-like" evidence="2">
    <location>
        <begin position="34"/>
        <end position="132"/>
    </location>
</feature>